<feature type="domain" description="NodB homology" evidence="3">
    <location>
        <begin position="194"/>
        <end position="373"/>
    </location>
</feature>
<accession>A0A9D1L8E9</accession>
<feature type="compositionally biased region" description="Pro residues" evidence="1">
    <location>
        <begin position="87"/>
        <end position="108"/>
    </location>
</feature>
<feature type="compositionally biased region" description="Polar residues" evidence="1">
    <location>
        <begin position="66"/>
        <end position="80"/>
    </location>
</feature>
<proteinExistence type="predicted"/>
<evidence type="ECO:0000259" key="3">
    <source>
        <dbReference type="PROSITE" id="PS51677"/>
    </source>
</evidence>
<dbReference type="Gene3D" id="3.20.20.370">
    <property type="entry name" value="Glycoside hydrolase/deacetylase"/>
    <property type="match status" value="1"/>
</dbReference>
<dbReference type="InterPro" id="IPR011330">
    <property type="entry name" value="Glyco_hydro/deAcase_b/a-brl"/>
</dbReference>
<keyword evidence="2" id="KW-0732">Signal</keyword>
<dbReference type="PROSITE" id="PS51257">
    <property type="entry name" value="PROKAR_LIPOPROTEIN"/>
    <property type="match status" value="1"/>
</dbReference>
<organism evidence="4 5">
    <name type="scientific">Candidatus Egerieisoma faecipullorum</name>
    <dbReference type="NCBI Taxonomy" id="2840963"/>
    <lineage>
        <taxon>Bacteria</taxon>
        <taxon>Bacillati</taxon>
        <taxon>Bacillota</taxon>
        <taxon>Clostridia</taxon>
        <taxon>Eubacteriales</taxon>
        <taxon>Clostridiaceae</taxon>
        <taxon>Clostridiaceae incertae sedis</taxon>
        <taxon>Candidatus Egerieisoma</taxon>
    </lineage>
</organism>
<feature type="region of interest" description="Disordered" evidence="1">
    <location>
        <begin position="54"/>
        <end position="113"/>
    </location>
</feature>
<evidence type="ECO:0000256" key="2">
    <source>
        <dbReference type="SAM" id="SignalP"/>
    </source>
</evidence>
<dbReference type="GO" id="GO:0016020">
    <property type="term" value="C:membrane"/>
    <property type="evidence" value="ECO:0007669"/>
    <property type="project" value="TreeGrafter"/>
</dbReference>
<dbReference type="Pfam" id="PF01522">
    <property type="entry name" value="Polysacc_deac_1"/>
    <property type="match status" value="1"/>
</dbReference>
<dbReference type="SUPFAM" id="SSF88713">
    <property type="entry name" value="Glycoside hydrolase/deacetylase"/>
    <property type="match status" value="1"/>
</dbReference>
<comment type="caution">
    <text evidence="4">The sequence shown here is derived from an EMBL/GenBank/DDBJ whole genome shotgun (WGS) entry which is preliminary data.</text>
</comment>
<name>A0A9D1L8E9_9CLOT</name>
<reference evidence="4" key="1">
    <citation type="submission" date="2020-10" db="EMBL/GenBank/DDBJ databases">
        <authorList>
            <person name="Gilroy R."/>
        </authorList>
    </citation>
    <scope>NUCLEOTIDE SEQUENCE</scope>
    <source>
        <strain evidence="4">CHK195-4489</strain>
    </source>
</reference>
<evidence type="ECO:0000313" key="4">
    <source>
        <dbReference type="EMBL" id="HIU28839.1"/>
    </source>
</evidence>
<dbReference type="InterPro" id="IPR002509">
    <property type="entry name" value="NODB_dom"/>
</dbReference>
<dbReference type="InterPro" id="IPR050248">
    <property type="entry name" value="Polysacc_deacetylase_ArnD"/>
</dbReference>
<dbReference type="PANTHER" id="PTHR10587:SF78">
    <property type="entry name" value="PEPTIDOGLYCAN-N-ACETYLMURAMIC ACID DEACETYLASE PDAA"/>
    <property type="match status" value="1"/>
</dbReference>
<dbReference type="AlphaFoldDB" id="A0A9D1L8E9"/>
<dbReference type="PROSITE" id="PS51677">
    <property type="entry name" value="NODB"/>
    <property type="match status" value="1"/>
</dbReference>
<feature type="signal peptide" evidence="2">
    <location>
        <begin position="1"/>
        <end position="28"/>
    </location>
</feature>
<evidence type="ECO:0000313" key="5">
    <source>
        <dbReference type="Proteomes" id="UP000824089"/>
    </source>
</evidence>
<feature type="chain" id="PRO_5039116429" evidence="2">
    <location>
        <begin position="29"/>
        <end position="380"/>
    </location>
</feature>
<sequence length="380" mass="41913">MKQKKSKFFLTSAALTLAAGGLCLFLAAGCGKEQKSSGSGVVFYHTPAGNAMPGNSTAASADRSASPITESTVSASTQTSEATPVPTQTPTPTPTPTPVPPTEAPPTQSPISGEQITLPVDFEEPTYAETFNGRKPLKQVGFTISDPNNKRSLSTQRVSHWFGKDTPAQPIRFQQHYEEMGWSALTVDTKTEEKIIYLTFDCGYENGQTARILDVLKEKNVSAAFFVTLDYLKEAPELTARIIAEGHIVGNHSAKHPDFSAISRERMAAELQRVENYLRIHFGYSTRYFRYPMGAYSDASMDLVTSLGYHSIFWSFAYDDYSEVIHGKQYAFDKVTKSLHPGEVLLLHAISKDNADALGEIIDYAHAQGYEFRSLDQYFN</sequence>
<reference evidence="4" key="2">
    <citation type="journal article" date="2021" name="PeerJ">
        <title>Extensive microbial diversity within the chicken gut microbiome revealed by metagenomics and culture.</title>
        <authorList>
            <person name="Gilroy R."/>
            <person name="Ravi A."/>
            <person name="Getino M."/>
            <person name="Pursley I."/>
            <person name="Horton D.L."/>
            <person name="Alikhan N.F."/>
            <person name="Baker D."/>
            <person name="Gharbi K."/>
            <person name="Hall N."/>
            <person name="Watson M."/>
            <person name="Adriaenssens E.M."/>
            <person name="Foster-Nyarko E."/>
            <person name="Jarju S."/>
            <person name="Secka A."/>
            <person name="Antonio M."/>
            <person name="Oren A."/>
            <person name="Chaudhuri R.R."/>
            <person name="La Ragione R."/>
            <person name="Hildebrand F."/>
            <person name="Pallen M.J."/>
        </authorList>
    </citation>
    <scope>NUCLEOTIDE SEQUENCE</scope>
    <source>
        <strain evidence="4">CHK195-4489</strain>
    </source>
</reference>
<evidence type="ECO:0000256" key="1">
    <source>
        <dbReference type="SAM" id="MobiDB-lite"/>
    </source>
</evidence>
<dbReference type="GO" id="GO:0005975">
    <property type="term" value="P:carbohydrate metabolic process"/>
    <property type="evidence" value="ECO:0007669"/>
    <property type="project" value="InterPro"/>
</dbReference>
<protein>
    <submittedName>
        <fullName evidence="4">Polysaccharide deacetylase family protein</fullName>
    </submittedName>
</protein>
<dbReference type="GO" id="GO:0016810">
    <property type="term" value="F:hydrolase activity, acting on carbon-nitrogen (but not peptide) bonds"/>
    <property type="evidence" value="ECO:0007669"/>
    <property type="project" value="InterPro"/>
</dbReference>
<dbReference type="PANTHER" id="PTHR10587">
    <property type="entry name" value="GLYCOSYL TRANSFERASE-RELATED"/>
    <property type="match status" value="1"/>
</dbReference>
<gene>
    <name evidence="4" type="ORF">IAD50_00930</name>
</gene>
<dbReference type="Proteomes" id="UP000824089">
    <property type="component" value="Unassembled WGS sequence"/>
</dbReference>
<dbReference type="EMBL" id="DVMM01000018">
    <property type="protein sequence ID" value="HIU28839.1"/>
    <property type="molecule type" value="Genomic_DNA"/>
</dbReference>